<name>A0A077ZVG5_STYLE</name>
<evidence type="ECO:0000259" key="3">
    <source>
        <dbReference type="PROSITE" id="PS50030"/>
    </source>
</evidence>
<dbReference type="InterPro" id="IPR015940">
    <property type="entry name" value="UBA"/>
</dbReference>
<dbReference type="InterPro" id="IPR018200">
    <property type="entry name" value="USP_CS"/>
</dbReference>
<evidence type="ECO:0000313" key="5">
    <source>
        <dbReference type="EMBL" id="CDW73905.1"/>
    </source>
</evidence>
<reference evidence="5 6" key="1">
    <citation type="submission" date="2014-06" db="EMBL/GenBank/DDBJ databases">
        <authorList>
            <person name="Swart Estienne"/>
        </authorList>
    </citation>
    <scope>NUCLEOTIDE SEQUENCE [LARGE SCALE GENOMIC DNA]</scope>
    <source>
        <strain evidence="5 6">130c</strain>
    </source>
</reference>
<dbReference type="Gene3D" id="1.10.8.10">
    <property type="entry name" value="DNA helicase RuvA subunit, C-terminal domain"/>
    <property type="match status" value="1"/>
</dbReference>
<dbReference type="PROSITE" id="PS00973">
    <property type="entry name" value="USP_2"/>
    <property type="match status" value="1"/>
</dbReference>
<proteinExistence type="predicted"/>
<feature type="region of interest" description="Disordered" evidence="2">
    <location>
        <begin position="51"/>
        <end position="79"/>
    </location>
</feature>
<keyword evidence="1" id="KW-0175">Coiled coil</keyword>
<feature type="coiled-coil region" evidence="1">
    <location>
        <begin position="497"/>
        <end position="553"/>
    </location>
</feature>
<dbReference type="InterPro" id="IPR001394">
    <property type="entry name" value="Peptidase_C19_UCH"/>
</dbReference>
<keyword evidence="5" id="KW-0378">Hydrolase</keyword>
<dbReference type="Pfam" id="PF22562">
    <property type="entry name" value="UBA_7"/>
    <property type="match status" value="1"/>
</dbReference>
<dbReference type="GO" id="GO:0005829">
    <property type="term" value="C:cytosol"/>
    <property type="evidence" value="ECO:0007669"/>
    <property type="project" value="TreeGrafter"/>
</dbReference>
<dbReference type="InParanoid" id="A0A077ZVG5"/>
<feature type="domain" description="UBA" evidence="3">
    <location>
        <begin position="11"/>
        <end position="50"/>
    </location>
</feature>
<dbReference type="GO" id="GO:0004843">
    <property type="term" value="F:cysteine-type deubiquitinase activity"/>
    <property type="evidence" value="ECO:0007669"/>
    <property type="project" value="InterPro"/>
</dbReference>
<dbReference type="AlphaFoldDB" id="A0A077ZVG5"/>
<dbReference type="GO" id="GO:0005634">
    <property type="term" value="C:nucleus"/>
    <property type="evidence" value="ECO:0007669"/>
    <property type="project" value="TreeGrafter"/>
</dbReference>
<dbReference type="GO" id="GO:0031647">
    <property type="term" value="P:regulation of protein stability"/>
    <property type="evidence" value="ECO:0007669"/>
    <property type="project" value="TreeGrafter"/>
</dbReference>
<dbReference type="PANTHER" id="PTHR24006">
    <property type="entry name" value="UBIQUITIN CARBOXYL-TERMINAL HYDROLASE"/>
    <property type="match status" value="1"/>
</dbReference>
<dbReference type="InterPro" id="IPR038765">
    <property type="entry name" value="Papain-like_cys_pep_sf"/>
</dbReference>
<feature type="domain" description="USP" evidence="4">
    <location>
        <begin position="143"/>
        <end position="697"/>
    </location>
</feature>
<dbReference type="SMART" id="SM00165">
    <property type="entry name" value="UBA"/>
    <property type="match status" value="1"/>
</dbReference>
<dbReference type="PROSITE" id="PS50030">
    <property type="entry name" value="UBA"/>
    <property type="match status" value="1"/>
</dbReference>
<evidence type="ECO:0000256" key="1">
    <source>
        <dbReference type="SAM" id="Coils"/>
    </source>
</evidence>
<dbReference type="InterPro" id="IPR009060">
    <property type="entry name" value="UBA-like_sf"/>
</dbReference>
<dbReference type="Pfam" id="PF00443">
    <property type="entry name" value="UCH"/>
    <property type="match status" value="1"/>
</dbReference>
<dbReference type="Proteomes" id="UP000039865">
    <property type="component" value="Unassembled WGS sequence"/>
</dbReference>
<evidence type="ECO:0000256" key="2">
    <source>
        <dbReference type="SAM" id="MobiDB-lite"/>
    </source>
</evidence>
<dbReference type="SUPFAM" id="SSF54001">
    <property type="entry name" value="Cysteine proteinases"/>
    <property type="match status" value="1"/>
</dbReference>
<dbReference type="InterPro" id="IPR028889">
    <property type="entry name" value="USP"/>
</dbReference>
<evidence type="ECO:0000313" key="6">
    <source>
        <dbReference type="Proteomes" id="UP000039865"/>
    </source>
</evidence>
<dbReference type="InterPro" id="IPR050164">
    <property type="entry name" value="Peptidase_C19"/>
</dbReference>
<accession>A0A077ZVG5</accession>
<dbReference type="OrthoDB" id="2420415at2759"/>
<protein>
    <submittedName>
        <fullName evidence="5">Ubiquitin carboxyl-terminal hydrolase family protein</fullName>
    </submittedName>
</protein>
<evidence type="ECO:0000259" key="4">
    <source>
        <dbReference type="PROSITE" id="PS50235"/>
    </source>
</evidence>
<keyword evidence="6" id="KW-1185">Reference proteome</keyword>
<dbReference type="EMBL" id="CCKQ01002798">
    <property type="protein sequence ID" value="CDW73905.1"/>
    <property type="molecule type" value="Genomic_DNA"/>
</dbReference>
<dbReference type="PANTHER" id="PTHR24006:SF644">
    <property type="entry name" value="UBIQUITIN CARBOXYL-TERMINAL HYDROLASE 7"/>
    <property type="match status" value="1"/>
</dbReference>
<dbReference type="PROSITE" id="PS50235">
    <property type="entry name" value="USP_3"/>
    <property type="match status" value="1"/>
</dbReference>
<organism evidence="5 6">
    <name type="scientific">Stylonychia lemnae</name>
    <name type="common">Ciliate</name>
    <dbReference type="NCBI Taxonomy" id="5949"/>
    <lineage>
        <taxon>Eukaryota</taxon>
        <taxon>Sar</taxon>
        <taxon>Alveolata</taxon>
        <taxon>Ciliophora</taxon>
        <taxon>Intramacronucleata</taxon>
        <taxon>Spirotrichea</taxon>
        <taxon>Stichotrichia</taxon>
        <taxon>Sporadotrichida</taxon>
        <taxon>Oxytrichidae</taxon>
        <taxon>Stylonychinae</taxon>
        <taxon>Stylonychia</taxon>
    </lineage>
</organism>
<gene>
    <name evidence="5" type="primary">Contig9496.g10159</name>
    <name evidence="5" type="ORF">STYLEM_2895</name>
</gene>
<dbReference type="Gene3D" id="3.90.70.10">
    <property type="entry name" value="Cysteine proteinases"/>
    <property type="match status" value="1"/>
</dbReference>
<dbReference type="GO" id="GO:0016579">
    <property type="term" value="P:protein deubiquitination"/>
    <property type="evidence" value="ECO:0007669"/>
    <property type="project" value="InterPro"/>
</dbReference>
<dbReference type="SUPFAM" id="SSF46934">
    <property type="entry name" value="UBA-like"/>
    <property type="match status" value="1"/>
</dbReference>
<sequence>MNFFGNNGPKPKDQDVKSLIDLGFKKEQVLIALKTTKNDVQEAANFLFQQSNKDSSENISNSQRANQQKNPNGQSKSQNMFDVKFNNSYYQEEEYLMAQVKRDSLEQAKLEEMRYQNNQLNQELIKFEPLNPDQRERIGTEPVGLKNIGNSMLQYFFTCFLACYFNSLIQAYYYIPDFAQKILISEKFISDKLSSSNLQRQKACDVSARQLAILFTKMALTRQKYSEPSDVLKSLVDDFGQQIQLGEQKDIGEFNLNFLERIEEGLGERLYAKNIIEDRKDEKAQNQEDKLNGLDPLNRKSSIADDTTEVDSIQDYADLDQLDQEMLKIRNSERKDTDLLLKSEVLSDHQDFLVNNCRKTIYEMFFGKIKSIVKVHADDQTKTITEKNEKMGPIMIDVDNYSNLYEAWNACHIEQIDDFNCDEVFFETPKEKPRCIKETWIHDIPQVLMFTLKRVNYDYKKQQLIKNNKKFEFEQTIYADKFLLKNKEKDKNLNQKVDKLYSLQKQIKDQIQSLKNNNSGLGLFEILEISKNYIQAQSEKEKSKEKLEEFKMEIINQDDVNDDHSDTKIAQVYENNSPLHQSLKDIEIAVNVLSLYQNKIQQQISKLEDDQKLVDEQIQLQQKSLQQESFHLHAILIHQGNGDGGHYYAFIKDRKTEKWYRFNDYKVSEETEEKVMQESFGNENEKTSAYGLIYVDRQLARNMDRTDMHDYNKQLQTQISSDLTQSVMYQNQIFEKQLEQSKIVSIIAKIKEMYSQRMDKITQLVNTNDPALNVELININLYLIKKANKVQLAKWLTLNQIFKEYHPKKLDLAQIDKNDMIYRSLGVSFEPILKSINPLVNDELKRYLTSYKLQSAKAWMLRYVLKNLTEKGWQQAIKIIRNYKDKFIKNQVLVESDFETSILLDVNRTFMLYCCQCVNRHLMLGNYDKMLEFLKIVVINCVLIIDPKDNHFKQAEQCARYAFEKVKMVADDSTIEKFELLYLILEAKDESLIEPEYLTTEIPKVQSINQSFVGIGSIKIFKELYFHAIKIHNYILKEKRCLTIEEWTKRDEEIGTKITNLVKPELQGGGNIKDK</sequence>